<dbReference type="NCBIfam" id="TIGR03953">
    <property type="entry name" value="rplD_bact"/>
    <property type="match status" value="1"/>
</dbReference>
<keyword evidence="3 5" id="KW-0687">Ribonucleoprotein</keyword>
<protein>
    <recommendedName>
        <fullName evidence="4 5">Large ribosomal subunit protein uL4</fullName>
    </recommendedName>
</protein>
<dbReference type="RefSeq" id="WP_090845519.1">
    <property type="nucleotide sequence ID" value="NZ_FMZL01000004.1"/>
</dbReference>
<keyword evidence="2 5" id="KW-0689">Ribosomal protein</keyword>
<dbReference type="GO" id="GO:1990904">
    <property type="term" value="C:ribonucleoprotein complex"/>
    <property type="evidence" value="ECO:0007669"/>
    <property type="project" value="UniProtKB-KW"/>
</dbReference>
<keyword evidence="8" id="KW-1185">Reference proteome</keyword>
<dbReference type="GO" id="GO:0006412">
    <property type="term" value="P:translation"/>
    <property type="evidence" value="ECO:0007669"/>
    <property type="project" value="UniProtKB-UniRule"/>
</dbReference>
<dbReference type="EMBL" id="FMZL01000004">
    <property type="protein sequence ID" value="SDC16893.1"/>
    <property type="molecule type" value="Genomic_DNA"/>
</dbReference>
<dbReference type="GO" id="GO:0019843">
    <property type="term" value="F:rRNA binding"/>
    <property type="evidence" value="ECO:0007669"/>
    <property type="project" value="UniProtKB-UniRule"/>
</dbReference>
<dbReference type="AlphaFoldDB" id="A0A1G6JE16"/>
<comment type="function">
    <text evidence="5">One of the primary rRNA binding proteins, this protein initially binds near the 5'-end of the 23S rRNA. It is important during the early stages of 50S assembly. It makes multiple contacts with different domains of the 23S rRNA in the assembled 50S subunit and ribosome.</text>
</comment>
<name>A0A1G6JE16_9ACTN</name>
<dbReference type="HAMAP" id="MF_01328_B">
    <property type="entry name" value="Ribosomal_uL4_B"/>
    <property type="match status" value="1"/>
</dbReference>
<comment type="subunit">
    <text evidence="5">Part of the 50S ribosomal subunit.</text>
</comment>
<organism evidence="7 8">
    <name type="scientific">Parafannyhessea umbonata</name>
    <dbReference type="NCBI Taxonomy" id="604330"/>
    <lineage>
        <taxon>Bacteria</taxon>
        <taxon>Bacillati</taxon>
        <taxon>Actinomycetota</taxon>
        <taxon>Coriobacteriia</taxon>
        <taxon>Coriobacteriales</taxon>
        <taxon>Atopobiaceae</taxon>
        <taxon>Parafannyhessea</taxon>
    </lineage>
</organism>
<evidence type="ECO:0000256" key="1">
    <source>
        <dbReference type="ARBA" id="ARBA00010528"/>
    </source>
</evidence>
<dbReference type="PANTHER" id="PTHR10746">
    <property type="entry name" value="50S RIBOSOMAL PROTEIN L4"/>
    <property type="match status" value="1"/>
</dbReference>
<proteinExistence type="inferred from homology"/>
<sequence>MSKIEVKNVEGKAAGEVELSSDVFGIEPNIPVVHQVVVAYEASLRQGTHSVKNRHEVSGGGFKPWRQKGTGRARQGSIRAGQWVGGGVIFGPQVRSHAKRANNKEKKLAMRSVLSGKLADGELVLVDELKFEAPKTKQAVALLSALALDGKRVTVVVDDEDINTYLAFRNLPKVNVIGVSESNTRNLLDNGALVMSTAVAKQLEEVLA</sequence>
<comment type="similarity">
    <text evidence="1 5">Belongs to the universal ribosomal protein uL4 family.</text>
</comment>
<dbReference type="InterPro" id="IPR023574">
    <property type="entry name" value="Ribosomal_uL4_dom_sf"/>
</dbReference>
<dbReference type="STRING" id="604330.SAMN04489857_1750"/>
<dbReference type="SUPFAM" id="SSF52166">
    <property type="entry name" value="Ribosomal protein L4"/>
    <property type="match status" value="1"/>
</dbReference>
<dbReference type="GO" id="GO:0005840">
    <property type="term" value="C:ribosome"/>
    <property type="evidence" value="ECO:0007669"/>
    <property type="project" value="UniProtKB-KW"/>
</dbReference>
<evidence type="ECO:0000256" key="5">
    <source>
        <dbReference type="HAMAP-Rule" id="MF_01328"/>
    </source>
</evidence>
<keyword evidence="5" id="KW-0699">rRNA-binding</keyword>
<evidence type="ECO:0000256" key="2">
    <source>
        <dbReference type="ARBA" id="ARBA00022980"/>
    </source>
</evidence>
<evidence type="ECO:0000256" key="3">
    <source>
        <dbReference type="ARBA" id="ARBA00023274"/>
    </source>
</evidence>
<dbReference type="InterPro" id="IPR013005">
    <property type="entry name" value="Ribosomal_uL4-like"/>
</dbReference>
<feature type="region of interest" description="Disordered" evidence="6">
    <location>
        <begin position="50"/>
        <end position="71"/>
    </location>
</feature>
<evidence type="ECO:0000313" key="8">
    <source>
        <dbReference type="Proteomes" id="UP000198528"/>
    </source>
</evidence>
<gene>
    <name evidence="5" type="primary">rplD</name>
    <name evidence="7" type="ORF">SAMN04487824_104102</name>
</gene>
<dbReference type="PANTHER" id="PTHR10746:SF6">
    <property type="entry name" value="LARGE RIBOSOMAL SUBUNIT PROTEIN UL4M"/>
    <property type="match status" value="1"/>
</dbReference>
<evidence type="ECO:0000313" key="7">
    <source>
        <dbReference type="EMBL" id="SDC16893.1"/>
    </source>
</evidence>
<reference evidence="8" key="1">
    <citation type="submission" date="2016-10" db="EMBL/GenBank/DDBJ databases">
        <authorList>
            <person name="Varghese N."/>
            <person name="Submissions S."/>
        </authorList>
    </citation>
    <scope>NUCLEOTIDE SEQUENCE [LARGE SCALE GENOMIC DNA]</scope>
    <source>
        <strain evidence="8">DSM 22619</strain>
    </source>
</reference>
<dbReference type="GO" id="GO:0003735">
    <property type="term" value="F:structural constituent of ribosome"/>
    <property type="evidence" value="ECO:0007669"/>
    <property type="project" value="InterPro"/>
</dbReference>
<comment type="function">
    <text evidence="5">Forms part of the polypeptide exit tunnel.</text>
</comment>
<dbReference type="Gene3D" id="3.40.1370.10">
    <property type="match status" value="1"/>
</dbReference>
<accession>A0A1G6JE16</accession>
<evidence type="ECO:0000256" key="4">
    <source>
        <dbReference type="ARBA" id="ARBA00035244"/>
    </source>
</evidence>
<dbReference type="Proteomes" id="UP000198528">
    <property type="component" value="Unassembled WGS sequence"/>
</dbReference>
<dbReference type="Pfam" id="PF00573">
    <property type="entry name" value="Ribosomal_L4"/>
    <property type="match status" value="1"/>
</dbReference>
<keyword evidence="5" id="KW-0694">RNA-binding</keyword>
<evidence type="ECO:0000256" key="6">
    <source>
        <dbReference type="SAM" id="MobiDB-lite"/>
    </source>
</evidence>
<dbReference type="InterPro" id="IPR002136">
    <property type="entry name" value="Ribosomal_uL4"/>
</dbReference>